<reference evidence="1 2" key="2">
    <citation type="submission" date="2018-06" db="EMBL/GenBank/DDBJ databases">
        <title>Metagenomic assembly of (sub)arctic Cyanobacteria and their associated microbiome from non-axenic cultures.</title>
        <authorList>
            <person name="Baurain D."/>
        </authorList>
    </citation>
    <scope>NUCLEOTIDE SEQUENCE [LARGE SCALE GENOMIC DNA]</scope>
    <source>
        <strain evidence="1">ULC129bin1</strain>
    </source>
</reference>
<dbReference type="AlphaFoldDB" id="A0A2W4VZF7"/>
<dbReference type="Proteomes" id="UP000249354">
    <property type="component" value="Unassembled WGS sequence"/>
</dbReference>
<name>A0A2W4VZF7_9CYAN</name>
<proteinExistence type="predicted"/>
<accession>A0A2W4VZF7</accession>
<dbReference type="EMBL" id="QBMC01000156">
    <property type="protein sequence ID" value="PZO12208.1"/>
    <property type="molecule type" value="Genomic_DNA"/>
</dbReference>
<protein>
    <submittedName>
        <fullName evidence="1">Uncharacterized protein</fullName>
    </submittedName>
</protein>
<sequence length="225" mass="25096">MPLKRAIRLFPWRRQPVSGEQLPKRYAKSPEGRAIIRLALASPEALLMPFESFPARFGKAVEDADNPPVVNLNKELVDYLFARLGELGDEELLLRISLPAGAISMPKQGQTEPAESLPHLEIAIQRYFAYLESTRRQNLTQLARDALLLGVLGTGALGLSVLIDERGVIPSEGIGLPLLNQGVTIFGWLTCWEALANALWNWRPLYQHLRMSQRLQAAKIEIAVI</sequence>
<organism evidence="1 2">
    <name type="scientific">Leptolyngbya foveolarum</name>
    <dbReference type="NCBI Taxonomy" id="47253"/>
    <lineage>
        <taxon>Bacteria</taxon>
        <taxon>Bacillati</taxon>
        <taxon>Cyanobacteriota</taxon>
        <taxon>Cyanophyceae</taxon>
        <taxon>Leptolyngbyales</taxon>
        <taxon>Leptolyngbyaceae</taxon>
        <taxon>Leptolyngbya group</taxon>
        <taxon>Leptolyngbya</taxon>
    </lineage>
</organism>
<reference evidence="2" key="1">
    <citation type="submission" date="2018-04" db="EMBL/GenBank/DDBJ databases">
        <authorList>
            <person name="Cornet L."/>
        </authorList>
    </citation>
    <scope>NUCLEOTIDE SEQUENCE [LARGE SCALE GENOMIC DNA]</scope>
</reference>
<evidence type="ECO:0000313" key="1">
    <source>
        <dbReference type="EMBL" id="PZO12208.1"/>
    </source>
</evidence>
<evidence type="ECO:0000313" key="2">
    <source>
        <dbReference type="Proteomes" id="UP000249354"/>
    </source>
</evidence>
<gene>
    <name evidence="1" type="ORF">DCF25_18045</name>
</gene>
<comment type="caution">
    <text evidence="1">The sequence shown here is derived from an EMBL/GenBank/DDBJ whole genome shotgun (WGS) entry which is preliminary data.</text>
</comment>